<sequence>MWTEDKVVKFVQLSFFAHTKDAIFGGCVSLSYAGAVGAQKCSFPSASVQVSAWSSFVRSVSDGYIRLSSLALVHSSIRGGSRHSNDPPDDRVSMDTDVLSASPSADMQLDIPAHSGLAEPFYFSMKCVSWNCRWVW</sequence>
<proteinExistence type="predicted"/>
<evidence type="ECO:0000313" key="3">
    <source>
        <dbReference type="Proteomes" id="UP000187203"/>
    </source>
</evidence>
<dbReference type="Proteomes" id="UP000187203">
    <property type="component" value="Unassembled WGS sequence"/>
</dbReference>
<reference evidence="3" key="1">
    <citation type="submission" date="2013-09" db="EMBL/GenBank/DDBJ databases">
        <title>Corchorus olitorius genome sequencing.</title>
        <authorList>
            <person name="Alam M."/>
            <person name="Haque M.S."/>
            <person name="Islam M.S."/>
            <person name="Emdad E.M."/>
            <person name="Islam M.M."/>
            <person name="Ahmed B."/>
            <person name="Halim A."/>
            <person name="Hossen Q.M.M."/>
            <person name="Hossain M.Z."/>
            <person name="Ahmed R."/>
            <person name="Khan M.M."/>
            <person name="Islam R."/>
            <person name="Rashid M.M."/>
            <person name="Khan S.A."/>
            <person name="Rahman M.S."/>
            <person name="Alam M."/>
            <person name="Yahiya A.S."/>
            <person name="Khan M.S."/>
            <person name="Azam M.S."/>
            <person name="Haque T."/>
            <person name="Lashkar M.Z.H."/>
            <person name="Akhand A.I."/>
            <person name="Morshed G."/>
            <person name="Roy S."/>
            <person name="Uddin K.S."/>
            <person name="Rabeya T."/>
            <person name="Hossain A.S."/>
            <person name="Chowdhury A."/>
            <person name="Snigdha A.R."/>
            <person name="Mortoza M.S."/>
            <person name="Matin S.A."/>
            <person name="Hoque S.M.E."/>
            <person name="Islam M.K."/>
            <person name="Roy D.K."/>
            <person name="Haider R."/>
            <person name="Moosa M.M."/>
            <person name="Elias S.M."/>
            <person name="Hasan A.M."/>
            <person name="Jahan S."/>
            <person name="Shafiuddin M."/>
            <person name="Mahmood N."/>
            <person name="Shommy N.S."/>
        </authorList>
    </citation>
    <scope>NUCLEOTIDE SEQUENCE [LARGE SCALE GENOMIC DNA]</scope>
    <source>
        <strain evidence="3">cv. O-4</strain>
    </source>
</reference>
<accession>A0A1R3L4B4</accession>
<protein>
    <submittedName>
        <fullName evidence="2">WRKY transcription factor 2-like protein</fullName>
    </submittedName>
</protein>
<dbReference type="AlphaFoldDB" id="A0A1R3L4B4"/>
<gene>
    <name evidence="2" type="ORF">COLO4_00249</name>
</gene>
<feature type="region of interest" description="Disordered" evidence="1">
    <location>
        <begin position="77"/>
        <end position="96"/>
    </location>
</feature>
<comment type="caution">
    <text evidence="2">The sequence shown here is derived from an EMBL/GenBank/DDBJ whole genome shotgun (WGS) entry which is preliminary data.</text>
</comment>
<organism evidence="2 3">
    <name type="scientific">Corchorus olitorius</name>
    <dbReference type="NCBI Taxonomy" id="93759"/>
    <lineage>
        <taxon>Eukaryota</taxon>
        <taxon>Viridiplantae</taxon>
        <taxon>Streptophyta</taxon>
        <taxon>Embryophyta</taxon>
        <taxon>Tracheophyta</taxon>
        <taxon>Spermatophyta</taxon>
        <taxon>Magnoliopsida</taxon>
        <taxon>eudicotyledons</taxon>
        <taxon>Gunneridae</taxon>
        <taxon>Pentapetalae</taxon>
        <taxon>rosids</taxon>
        <taxon>malvids</taxon>
        <taxon>Malvales</taxon>
        <taxon>Malvaceae</taxon>
        <taxon>Grewioideae</taxon>
        <taxon>Apeibeae</taxon>
        <taxon>Corchorus</taxon>
    </lineage>
</organism>
<evidence type="ECO:0000313" key="2">
    <source>
        <dbReference type="EMBL" id="OMP14149.1"/>
    </source>
</evidence>
<dbReference type="EMBL" id="AWUE01001784">
    <property type="protein sequence ID" value="OMP14149.1"/>
    <property type="molecule type" value="Genomic_DNA"/>
</dbReference>
<keyword evidence="3" id="KW-1185">Reference proteome</keyword>
<feature type="compositionally biased region" description="Basic and acidic residues" evidence="1">
    <location>
        <begin position="83"/>
        <end position="94"/>
    </location>
</feature>
<evidence type="ECO:0000256" key="1">
    <source>
        <dbReference type="SAM" id="MobiDB-lite"/>
    </source>
</evidence>
<name>A0A1R3L4B4_9ROSI</name>